<dbReference type="Pfam" id="PF20613">
    <property type="entry name" value="HipA_2"/>
    <property type="match status" value="1"/>
</dbReference>
<dbReference type="Proteomes" id="UP001501175">
    <property type="component" value="Unassembled WGS sequence"/>
</dbReference>
<evidence type="ECO:0000313" key="2">
    <source>
        <dbReference type="EMBL" id="GAA4462419.1"/>
    </source>
</evidence>
<proteinExistence type="predicted"/>
<comment type="caution">
    <text evidence="2">The sequence shown here is derived from an EMBL/GenBank/DDBJ whole genome shotgun (WGS) entry which is preliminary data.</text>
</comment>
<dbReference type="RefSeq" id="WP_345246149.1">
    <property type="nucleotide sequence ID" value="NZ_BAABHD010000069.1"/>
</dbReference>
<protein>
    <recommendedName>
        <fullName evidence="1">HipA-like kinase domain-containing protein</fullName>
    </recommendedName>
</protein>
<dbReference type="InterPro" id="IPR046748">
    <property type="entry name" value="HipA_2"/>
</dbReference>
<organism evidence="2 3">
    <name type="scientific">Nibrella saemangeumensis</name>
    <dbReference type="NCBI Taxonomy" id="1084526"/>
    <lineage>
        <taxon>Bacteria</taxon>
        <taxon>Pseudomonadati</taxon>
        <taxon>Bacteroidota</taxon>
        <taxon>Cytophagia</taxon>
        <taxon>Cytophagales</taxon>
        <taxon>Spirosomataceae</taxon>
        <taxon>Nibrella</taxon>
    </lineage>
</organism>
<keyword evidence="3" id="KW-1185">Reference proteome</keyword>
<evidence type="ECO:0000259" key="1">
    <source>
        <dbReference type="Pfam" id="PF20613"/>
    </source>
</evidence>
<evidence type="ECO:0000313" key="3">
    <source>
        <dbReference type="Proteomes" id="UP001501175"/>
    </source>
</evidence>
<feature type="domain" description="HipA-like kinase" evidence="1">
    <location>
        <begin position="31"/>
        <end position="183"/>
    </location>
</feature>
<name>A0ABP8N9U7_9BACT</name>
<sequence>MFVVNSLPTHTPLNLPIYQAVSFDAPVNQGGSTNPWIIRVLTHRDTIEPYVVKLFTKRQIEQQHAVAKEVYGNLLACEFELPVPDFALIEFGPEFMTTLSDEQLNRLKICHGGLKYGSALATDMAIFKQGLLPSFLKEYNLGTIFAFDNLVQNLDRGGLRDKPNLLINDDNFLLIDHEQTFPFADDVDADASVDWSFDATEWSKIYFAYHKHLLLPYLKELRKTAKLEAFDTFQEHLRHLDIRTIRQAARELERLGVSIGHVDRITNYLSETKARHTEFTNLLKTLIA</sequence>
<dbReference type="EMBL" id="BAABHD010000069">
    <property type="protein sequence ID" value="GAA4462419.1"/>
    <property type="molecule type" value="Genomic_DNA"/>
</dbReference>
<accession>A0ABP8N9U7</accession>
<gene>
    <name evidence="2" type="ORF">GCM10023189_39050</name>
</gene>
<reference evidence="3" key="1">
    <citation type="journal article" date="2019" name="Int. J. Syst. Evol. Microbiol.">
        <title>The Global Catalogue of Microorganisms (GCM) 10K type strain sequencing project: providing services to taxonomists for standard genome sequencing and annotation.</title>
        <authorList>
            <consortium name="The Broad Institute Genomics Platform"/>
            <consortium name="The Broad Institute Genome Sequencing Center for Infectious Disease"/>
            <person name="Wu L."/>
            <person name="Ma J."/>
        </authorList>
    </citation>
    <scope>NUCLEOTIDE SEQUENCE [LARGE SCALE GENOMIC DNA]</scope>
    <source>
        <strain evidence="3">JCM 17927</strain>
    </source>
</reference>